<dbReference type="InterPro" id="IPR017938">
    <property type="entry name" value="Riboflavin_synthase-like_b-brl"/>
</dbReference>
<dbReference type="GO" id="GO:0016491">
    <property type="term" value="F:oxidoreductase activity"/>
    <property type="evidence" value="ECO:0007669"/>
    <property type="project" value="InterPro"/>
</dbReference>
<keyword evidence="4" id="KW-1185">Reference proteome</keyword>
<dbReference type="PANTHER" id="PTHR30157:SF0">
    <property type="entry name" value="NADPH-DEPENDENT FERRIC-CHELATE REDUCTASE"/>
    <property type="match status" value="1"/>
</dbReference>
<dbReference type="Pfam" id="PF08021">
    <property type="entry name" value="FAD_binding_9"/>
    <property type="match status" value="1"/>
</dbReference>
<dbReference type="InterPro" id="IPR017927">
    <property type="entry name" value="FAD-bd_FR_type"/>
</dbReference>
<dbReference type="Gene3D" id="3.40.50.80">
    <property type="entry name" value="Nucleotide-binding domain of ferredoxin-NADP reductase (FNR) module"/>
    <property type="match status" value="1"/>
</dbReference>
<dbReference type="PROSITE" id="PS51384">
    <property type="entry name" value="FAD_FR"/>
    <property type="match status" value="1"/>
</dbReference>
<dbReference type="AlphaFoldDB" id="A0A6J5F231"/>
<evidence type="ECO:0000256" key="1">
    <source>
        <dbReference type="ARBA" id="ARBA00035644"/>
    </source>
</evidence>
<dbReference type="PANTHER" id="PTHR30157">
    <property type="entry name" value="FERRIC REDUCTASE, NADPH-DEPENDENT"/>
    <property type="match status" value="1"/>
</dbReference>
<accession>A0A6J5F231</accession>
<dbReference type="Proteomes" id="UP000494330">
    <property type="component" value="Unassembled WGS sequence"/>
</dbReference>
<dbReference type="CDD" id="cd06193">
    <property type="entry name" value="siderophore_interacting"/>
    <property type="match status" value="1"/>
</dbReference>
<dbReference type="SUPFAM" id="SSF63380">
    <property type="entry name" value="Riboflavin synthase domain-like"/>
    <property type="match status" value="1"/>
</dbReference>
<gene>
    <name evidence="3" type="ORF">BPA30113_06111</name>
</gene>
<dbReference type="InterPro" id="IPR039374">
    <property type="entry name" value="SIP_fam"/>
</dbReference>
<dbReference type="Gene3D" id="2.40.30.10">
    <property type="entry name" value="Translation factors"/>
    <property type="match status" value="1"/>
</dbReference>
<dbReference type="InterPro" id="IPR007037">
    <property type="entry name" value="SIP_rossman_dom"/>
</dbReference>
<protein>
    <submittedName>
        <fullName evidence="3">Iron transport/utilization-like protein</fullName>
    </submittedName>
</protein>
<name>A0A6J5F231_9BURK</name>
<sequence>MDLQFLRRSPRARISAIVLDALDITPHMRRLVLGGPDLAAWLESDGVRSPAAWVKVFPPDRAGRAYTIRRVDAAAGTLDIDFVLHGDAGDGGTVSAWARAARRGDQVDIAGPRNGGFALLPDSRWVWLAADASALPAALSILESLPAETYAAGLFVVHDASDHQVVRSDADLTILWRHDLDRAESLRASDDAITTIDALGGPGQVWVAGEAEWVKSWRAYWLERKFLDRQRLSCKGYWKVGAADHRD</sequence>
<dbReference type="EMBL" id="CABVQD010000031">
    <property type="protein sequence ID" value="VWC27912.1"/>
    <property type="molecule type" value="Genomic_DNA"/>
</dbReference>
<reference evidence="3 4" key="1">
    <citation type="submission" date="2019-09" db="EMBL/GenBank/DDBJ databases">
        <authorList>
            <person name="Depoorter E."/>
        </authorList>
    </citation>
    <scope>NUCLEOTIDE SEQUENCE [LARGE SCALE GENOMIC DNA]</scope>
    <source>
        <strain evidence="3">LMG 30113</strain>
    </source>
</reference>
<evidence type="ECO:0000259" key="2">
    <source>
        <dbReference type="PROSITE" id="PS51384"/>
    </source>
</evidence>
<feature type="domain" description="FAD-binding FR-type" evidence="2">
    <location>
        <begin position="11"/>
        <end position="119"/>
    </location>
</feature>
<comment type="similarity">
    <text evidence="1">Belongs to the SIP oxidoreductase family.</text>
</comment>
<proteinExistence type="inferred from homology"/>
<dbReference type="InterPro" id="IPR039261">
    <property type="entry name" value="FNR_nucleotide-bd"/>
</dbReference>
<organism evidence="3 4">
    <name type="scientific">Burkholderia paludis</name>
    <dbReference type="NCBI Taxonomy" id="1506587"/>
    <lineage>
        <taxon>Bacteria</taxon>
        <taxon>Pseudomonadati</taxon>
        <taxon>Pseudomonadota</taxon>
        <taxon>Betaproteobacteria</taxon>
        <taxon>Burkholderiales</taxon>
        <taxon>Burkholderiaceae</taxon>
        <taxon>Burkholderia</taxon>
        <taxon>Burkholderia cepacia complex</taxon>
    </lineage>
</organism>
<dbReference type="Pfam" id="PF04954">
    <property type="entry name" value="SIP"/>
    <property type="match status" value="1"/>
</dbReference>
<dbReference type="InterPro" id="IPR013113">
    <property type="entry name" value="SIP_FAD-bd"/>
</dbReference>
<evidence type="ECO:0000313" key="3">
    <source>
        <dbReference type="EMBL" id="VWC27912.1"/>
    </source>
</evidence>
<evidence type="ECO:0000313" key="4">
    <source>
        <dbReference type="Proteomes" id="UP000494330"/>
    </source>
</evidence>